<gene>
    <name evidence="4" type="ORF">BT63DRAFT_382812</name>
</gene>
<dbReference type="InterPro" id="IPR012878">
    <property type="entry name" value="Beta-AFase-like_GH127_cat"/>
</dbReference>
<feature type="domain" description="Non-reducing end beta-L-arabinofuranosidase-like GH127 middle" evidence="2">
    <location>
        <begin position="443"/>
        <end position="539"/>
    </location>
</feature>
<dbReference type="PANTHER" id="PTHR43465:SF2">
    <property type="entry name" value="DUF1680 DOMAIN PROTEIN (AFU_ORTHOLOGUE AFUA_1G08910)"/>
    <property type="match status" value="1"/>
</dbReference>
<dbReference type="InterPro" id="IPR008928">
    <property type="entry name" value="6-hairpin_glycosidase_sf"/>
</dbReference>
<dbReference type="EMBL" id="MU004231">
    <property type="protein sequence ID" value="KAF2672929.1"/>
    <property type="molecule type" value="Genomic_DNA"/>
</dbReference>
<dbReference type="InterPro" id="IPR049046">
    <property type="entry name" value="Beta-AFase-like_GH127_middle"/>
</dbReference>
<feature type="domain" description="Non-reducing end beta-L-arabinofuranosidase-like GH127 C-terminal" evidence="3">
    <location>
        <begin position="544"/>
        <end position="658"/>
    </location>
</feature>
<reference evidence="4" key="1">
    <citation type="journal article" date="2020" name="Stud. Mycol.">
        <title>101 Dothideomycetes genomes: a test case for predicting lifestyles and emergence of pathogens.</title>
        <authorList>
            <person name="Haridas S."/>
            <person name="Albert R."/>
            <person name="Binder M."/>
            <person name="Bloem J."/>
            <person name="Labutti K."/>
            <person name="Salamov A."/>
            <person name="Andreopoulos B."/>
            <person name="Baker S."/>
            <person name="Barry K."/>
            <person name="Bills G."/>
            <person name="Bluhm B."/>
            <person name="Cannon C."/>
            <person name="Castanera R."/>
            <person name="Culley D."/>
            <person name="Daum C."/>
            <person name="Ezra D."/>
            <person name="Gonzalez J."/>
            <person name="Henrissat B."/>
            <person name="Kuo A."/>
            <person name="Liang C."/>
            <person name="Lipzen A."/>
            <person name="Lutzoni F."/>
            <person name="Magnuson J."/>
            <person name="Mondo S."/>
            <person name="Nolan M."/>
            <person name="Ohm R."/>
            <person name="Pangilinan J."/>
            <person name="Park H.-J."/>
            <person name="Ramirez L."/>
            <person name="Alfaro M."/>
            <person name="Sun H."/>
            <person name="Tritt A."/>
            <person name="Yoshinaga Y."/>
            <person name="Zwiers L.-H."/>
            <person name="Turgeon B."/>
            <person name="Goodwin S."/>
            <person name="Spatafora J."/>
            <person name="Crous P."/>
            <person name="Grigoriev I."/>
        </authorList>
    </citation>
    <scope>NUCLEOTIDE SEQUENCE</scope>
    <source>
        <strain evidence="4">CBS 115976</strain>
    </source>
</reference>
<dbReference type="OrthoDB" id="654211at2759"/>
<dbReference type="InterPro" id="IPR049174">
    <property type="entry name" value="Beta-AFase-like"/>
</dbReference>
<evidence type="ECO:0000259" key="1">
    <source>
        <dbReference type="Pfam" id="PF07944"/>
    </source>
</evidence>
<evidence type="ECO:0000259" key="2">
    <source>
        <dbReference type="Pfam" id="PF20736"/>
    </source>
</evidence>
<dbReference type="InterPro" id="IPR049049">
    <property type="entry name" value="Beta-AFase-like_GH127_C"/>
</dbReference>
<evidence type="ECO:0000313" key="5">
    <source>
        <dbReference type="Proteomes" id="UP000799302"/>
    </source>
</evidence>
<sequence>MAYPQSTFIHTALDPTCFIGRKREVVRKSTLKYQLEALKSTGRYDAFKLKWHPIYNEPPDTWPVPKHLFWDSDIAKWIEGACYFLHESKDPEIEGAIKELVQMIRSASQPDGYLNIHFTVVDPEGRFTNLRDMHELYNAGHLIEAAVAYHELYNDNDLLEPILKYVDLLHETFGPGDHQRHGFPGHPEIEFALLRLYAVTRDEKHRQLAKYFIQERGNPTGQSGRHYYDVEREERGERQYEWPTYYPTESRYRYQQAHLPILEQPTIEGHSVRAMYLLTAASDLVRQSKDMADYKVSLLRLWDNMVDKKMYMTGGIGSVKQWEGFGPDYLLPHGTDEGGCYGETCASIGVMMLAHRLLQLDLNGKYGDIMELCFYNTVLGGMSADGTKFSYTNQLASSDTDLSERADWFQVACCPPNVTRLLGSIGGYLWDYEEDVLSKSVLIKVHMYASGTLTCRLSDGRDIKLKLESTYPWRGELKFELIGQADIETKVVLRIPDFVSEWKYEADDLKTEQRPKSGYFTIPVQSGGDVAKFTVHLPMVHRLIRPHPYTNQDTVTLARGPLVYCIEDVDNPWTDDHFKASNLPRDIEIQISDSETGESFIGYRVSNAASRINLRAIQTSPAILRSTLLTTHDKVPQELIFIPFYFRANRKGRGHMRVAIRHAHS</sequence>
<dbReference type="AlphaFoldDB" id="A0A6A6UKZ7"/>
<protein>
    <submittedName>
        <fullName evidence="4">DUF1680-domain-containing protein</fullName>
    </submittedName>
</protein>
<proteinExistence type="predicted"/>
<name>A0A6A6UKZ7_9PEZI</name>
<dbReference type="Pfam" id="PF07944">
    <property type="entry name" value="Beta-AFase-like_GH127_cat"/>
    <property type="match status" value="1"/>
</dbReference>
<dbReference type="Pfam" id="PF20736">
    <property type="entry name" value="Glyco_hydro127M"/>
    <property type="match status" value="1"/>
</dbReference>
<dbReference type="Proteomes" id="UP000799302">
    <property type="component" value="Unassembled WGS sequence"/>
</dbReference>
<dbReference type="PANTHER" id="PTHR43465">
    <property type="entry name" value="DUF1680 DOMAIN PROTEIN (AFU_ORTHOLOGUE AFUA_1G08910)"/>
    <property type="match status" value="1"/>
</dbReference>
<evidence type="ECO:0000313" key="4">
    <source>
        <dbReference type="EMBL" id="KAF2672929.1"/>
    </source>
</evidence>
<feature type="domain" description="Non-reducing end beta-L-arabinofuranosidase-like GH127 catalytic" evidence="1">
    <location>
        <begin position="18"/>
        <end position="425"/>
    </location>
</feature>
<accession>A0A6A6UKZ7</accession>
<evidence type="ECO:0000259" key="3">
    <source>
        <dbReference type="Pfam" id="PF20737"/>
    </source>
</evidence>
<keyword evidence="5" id="KW-1185">Reference proteome</keyword>
<dbReference type="SUPFAM" id="SSF48208">
    <property type="entry name" value="Six-hairpin glycosidases"/>
    <property type="match status" value="1"/>
</dbReference>
<dbReference type="Pfam" id="PF20737">
    <property type="entry name" value="Glyco_hydro127C"/>
    <property type="match status" value="1"/>
</dbReference>
<organism evidence="4 5">
    <name type="scientific">Microthyrium microscopicum</name>
    <dbReference type="NCBI Taxonomy" id="703497"/>
    <lineage>
        <taxon>Eukaryota</taxon>
        <taxon>Fungi</taxon>
        <taxon>Dikarya</taxon>
        <taxon>Ascomycota</taxon>
        <taxon>Pezizomycotina</taxon>
        <taxon>Dothideomycetes</taxon>
        <taxon>Dothideomycetes incertae sedis</taxon>
        <taxon>Microthyriales</taxon>
        <taxon>Microthyriaceae</taxon>
        <taxon>Microthyrium</taxon>
    </lineage>
</organism>
<dbReference type="GO" id="GO:0005975">
    <property type="term" value="P:carbohydrate metabolic process"/>
    <property type="evidence" value="ECO:0007669"/>
    <property type="project" value="InterPro"/>
</dbReference>